<sequence length="85" mass="9689">MPNYRYIKGRAKEQLIVRQAKAQGCLSFRSAGSKSQIDVFILNPETKEITLVQSKSDKIPDAEIKRILTKLLQYEGTYEVSAEVR</sequence>
<name>A0A0F9T4F3_9ZZZZ</name>
<dbReference type="InterPro" id="IPR011856">
    <property type="entry name" value="tRNA_endonuc-like_dom_sf"/>
</dbReference>
<proteinExistence type="predicted"/>
<reference evidence="1" key="1">
    <citation type="journal article" date="2015" name="Nature">
        <title>Complex archaea that bridge the gap between prokaryotes and eukaryotes.</title>
        <authorList>
            <person name="Spang A."/>
            <person name="Saw J.H."/>
            <person name="Jorgensen S.L."/>
            <person name="Zaremba-Niedzwiedzka K."/>
            <person name="Martijn J."/>
            <person name="Lind A.E."/>
            <person name="van Eijk R."/>
            <person name="Schleper C."/>
            <person name="Guy L."/>
            <person name="Ettema T.J."/>
        </authorList>
    </citation>
    <scope>NUCLEOTIDE SEQUENCE</scope>
</reference>
<dbReference type="Gene3D" id="3.40.1350.10">
    <property type="match status" value="1"/>
</dbReference>
<gene>
    <name evidence="1" type="ORF">LCGC14_0774310</name>
</gene>
<evidence type="ECO:0008006" key="2">
    <source>
        <dbReference type="Google" id="ProtNLM"/>
    </source>
</evidence>
<dbReference type="GO" id="GO:0003676">
    <property type="term" value="F:nucleic acid binding"/>
    <property type="evidence" value="ECO:0007669"/>
    <property type="project" value="InterPro"/>
</dbReference>
<dbReference type="AlphaFoldDB" id="A0A0F9T4F3"/>
<dbReference type="EMBL" id="LAZR01001969">
    <property type="protein sequence ID" value="KKN36393.1"/>
    <property type="molecule type" value="Genomic_DNA"/>
</dbReference>
<protein>
    <recommendedName>
        <fullName evidence="2">Restriction endonuclease type IV Mrr domain-containing protein</fullName>
    </recommendedName>
</protein>
<organism evidence="1">
    <name type="scientific">marine sediment metagenome</name>
    <dbReference type="NCBI Taxonomy" id="412755"/>
    <lineage>
        <taxon>unclassified sequences</taxon>
        <taxon>metagenomes</taxon>
        <taxon>ecological metagenomes</taxon>
    </lineage>
</organism>
<evidence type="ECO:0000313" key="1">
    <source>
        <dbReference type="EMBL" id="KKN36393.1"/>
    </source>
</evidence>
<accession>A0A0F9T4F3</accession>
<comment type="caution">
    <text evidence="1">The sequence shown here is derived from an EMBL/GenBank/DDBJ whole genome shotgun (WGS) entry which is preliminary data.</text>
</comment>